<sequence length="246" mass="26352">MRLKGKVAIITGGANGIGLAACERFAEEGAAVVMADFDEAAGKEQEVLFREKGYEITFCQVDVVDRESVAQLVEKTIELYGKIDILINNAGITRDATLLKMEQEDFQRVLDVNLTGVFNCTQAVVPHMVAAGAGKIINTSSVSGVYGNFGQTNYAATKAAVVGMTKTWAKEFGRKGINVNAVAPGFTATAMVQKMPEKVIKQMESAVSLQRLGKPEDIANAYLFLASGESDYVHGHVLHVDGGITM</sequence>
<dbReference type="InterPro" id="IPR036291">
    <property type="entry name" value="NAD(P)-bd_dom_sf"/>
</dbReference>
<dbReference type="PROSITE" id="PS51257">
    <property type="entry name" value="PROKAR_LIPOPROTEIN"/>
    <property type="match status" value="1"/>
</dbReference>
<dbReference type="InterPro" id="IPR020904">
    <property type="entry name" value="Sc_DH/Rdtase_CS"/>
</dbReference>
<dbReference type="InterPro" id="IPR002347">
    <property type="entry name" value="SDR_fam"/>
</dbReference>
<dbReference type="CDD" id="cd05333">
    <property type="entry name" value="BKR_SDR_c"/>
    <property type="match status" value="1"/>
</dbReference>
<dbReference type="Pfam" id="PF13561">
    <property type="entry name" value="adh_short_C2"/>
    <property type="match status" value="1"/>
</dbReference>
<dbReference type="Gene3D" id="3.40.50.720">
    <property type="entry name" value="NAD(P)-binding Rossmann-like Domain"/>
    <property type="match status" value="1"/>
</dbReference>
<evidence type="ECO:0000259" key="3">
    <source>
        <dbReference type="SMART" id="SM00822"/>
    </source>
</evidence>
<dbReference type="NCBIfam" id="NF009466">
    <property type="entry name" value="PRK12826.1-2"/>
    <property type="match status" value="1"/>
</dbReference>
<evidence type="ECO:0000313" key="4">
    <source>
        <dbReference type="EMBL" id="MDN4606820.1"/>
    </source>
</evidence>
<comment type="caution">
    <text evidence="4">The sequence shown here is derived from an EMBL/GenBank/DDBJ whole genome shotgun (WGS) entry which is preliminary data.</text>
</comment>
<protein>
    <submittedName>
        <fullName evidence="4">3-oxoacyl-ACP reductase FabG</fullName>
        <ecNumber evidence="4">1.1.1.100</ecNumber>
    </submittedName>
</protein>
<dbReference type="GO" id="GO:0004316">
    <property type="term" value="F:3-oxoacyl-[acyl-carrier-protein] reductase (NADPH) activity"/>
    <property type="evidence" value="ECO:0007669"/>
    <property type="project" value="UniProtKB-EC"/>
</dbReference>
<dbReference type="NCBIfam" id="NF005559">
    <property type="entry name" value="PRK07231.1"/>
    <property type="match status" value="1"/>
</dbReference>
<proteinExistence type="inferred from homology"/>
<organism evidence="4 5">
    <name type="scientific">Sporosarcina highlanderae</name>
    <dbReference type="NCBI Taxonomy" id="3035916"/>
    <lineage>
        <taxon>Bacteria</taxon>
        <taxon>Bacillati</taxon>
        <taxon>Bacillota</taxon>
        <taxon>Bacilli</taxon>
        <taxon>Bacillales</taxon>
        <taxon>Caryophanaceae</taxon>
        <taxon>Sporosarcina</taxon>
    </lineage>
</organism>
<evidence type="ECO:0000313" key="5">
    <source>
        <dbReference type="Proteomes" id="UP001175097"/>
    </source>
</evidence>
<keyword evidence="5" id="KW-1185">Reference proteome</keyword>
<dbReference type="SUPFAM" id="SSF51735">
    <property type="entry name" value="NAD(P)-binding Rossmann-fold domains"/>
    <property type="match status" value="1"/>
</dbReference>
<dbReference type="PROSITE" id="PS00061">
    <property type="entry name" value="ADH_SHORT"/>
    <property type="match status" value="1"/>
</dbReference>
<evidence type="ECO:0000256" key="1">
    <source>
        <dbReference type="ARBA" id="ARBA00006484"/>
    </source>
</evidence>
<name>A0ABT8JNU5_9BACL</name>
<dbReference type="SMART" id="SM00822">
    <property type="entry name" value="PKS_KR"/>
    <property type="match status" value="1"/>
</dbReference>
<evidence type="ECO:0000256" key="2">
    <source>
        <dbReference type="ARBA" id="ARBA00023002"/>
    </source>
</evidence>
<dbReference type="PRINTS" id="PR00081">
    <property type="entry name" value="GDHRDH"/>
</dbReference>
<dbReference type="NCBIfam" id="NF004198">
    <property type="entry name" value="PRK05653.1-3"/>
    <property type="match status" value="1"/>
</dbReference>
<dbReference type="PRINTS" id="PR00080">
    <property type="entry name" value="SDRFAMILY"/>
</dbReference>
<dbReference type="PANTHER" id="PTHR42760:SF133">
    <property type="entry name" value="3-OXOACYL-[ACYL-CARRIER-PROTEIN] REDUCTASE"/>
    <property type="match status" value="1"/>
</dbReference>
<dbReference type="Proteomes" id="UP001175097">
    <property type="component" value="Unassembled WGS sequence"/>
</dbReference>
<dbReference type="InterPro" id="IPR057326">
    <property type="entry name" value="KR_dom"/>
</dbReference>
<feature type="domain" description="Ketoreductase" evidence="3">
    <location>
        <begin position="6"/>
        <end position="185"/>
    </location>
</feature>
<gene>
    <name evidence="4" type="primary">fabG</name>
    <name evidence="4" type="ORF">P5G49_04925</name>
</gene>
<keyword evidence="2 4" id="KW-0560">Oxidoreductase</keyword>
<dbReference type="PANTHER" id="PTHR42760">
    <property type="entry name" value="SHORT-CHAIN DEHYDROGENASES/REDUCTASES FAMILY MEMBER"/>
    <property type="match status" value="1"/>
</dbReference>
<dbReference type="EMBL" id="JAROCC010000003">
    <property type="protein sequence ID" value="MDN4606820.1"/>
    <property type="molecule type" value="Genomic_DNA"/>
</dbReference>
<accession>A0ABT8JNU5</accession>
<dbReference type="EC" id="1.1.1.100" evidence="4"/>
<reference evidence="4" key="1">
    <citation type="submission" date="2023-03" db="EMBL/GenBank/DDBJ databases">
        <title>MT1 and MT2 Draft Genomes of Novel Species.</title>
        <authorList>
            <person name="Venkateswaran K."/>
        </authorList>
    </citation>
    <scope>NUCLEOTIDE SEQUENCE</scope>
    <source>
        <strain evidence="4">F6_3S_P_2</strain>
    </source>
</reference>
<dbReference type="RefSeq" id="WP_301242372.1">
    <property type="nucleotide sequence ID" value="NZ_JAROCC010000003.1"/>
</dbReference>
<comment type="similarity">
    <text evidence="1">Belongs to the short-chain dehydrogenases/reductases (SDR) family.</text>
</comment>